<dbReference type="EMBL" id="OU503037">
    <property type="protein sequence ID" value="CAI9757192.1"/>
    <property type="molecule type" value="Genomic_DNA"/>
</dbReference>
<organism evidence="3 4">
    <name type="scientific">Fraxinus pennsylvanica</name>
    <dbReference type="NCBI Taxonomy" id="56036"/>
    <lineage>
        <taxon>Eukaryota</taxon>
        <taxon>Viridiplantae</taxon>
        <taxon>Streptophyta</taxon>
        <taxon>Embryophyta</taxon>
        <taxon>Tracheophyta</taxon>
        <taxon>Spermatophyta</taxon>
        <taxon>Magnoliopsida</taxon>
        <taxon>eudicotyledons</taxon>
        <taxon>Gunneridae</taxon>
        <taxon>Pentapetalae</taxon>
        <taxon>asterids</taxon>
        <taxon>lamiids</taxon>
        <taxon>Lamiales</taxon>
        <taxon>Oleaceae</taxon>
        <taxon>Oleeae</taxon>
        <taxon>Fraxinus</taxon>
    </lineage>
</organism>
<keyword evidence="4" id="KW-1185">Reference proteome</keyword>
<dbReference type="PANTHER" id="PTHR33210:SF18">
    <property type="entry name" value="PROTODERMAL FACTOR 1"/>
    <property type="match status" value="1"/>
</dbReference>
<dbReference type="AlphaFoldDB" id="A0AAD1YYL2"/>
<reference evidence="3" key="1">
    <citation type="submission" date="2023-05" db="EMBL/GenBank/DDBJ databases">
        <authorList>
            <person name="Huff M."/>
        </authorList>
    </citation>
    <scope>NUCLEOTIDE SEQUENCE</scope>
</reference>
<feature type="compositionally biased region" description="Low complexity" evidence="1">
    <location>
        <begin position="114"/>
        <end position="125"/>
    </location>
</feature>
<sequence length="276" mass="28638">MERKNSKHSSVLLSATIAALLTQHLVIPVMSSATFEDQKTYYSPDPSSHTPPSHGSGGGHGTPTPSHGTPSHGGGSYGRTPPSGNCGNPPSGGHHPTPPTGGGGGYYNPPPSSTPTTPTIVSPPIILSPPTTPIDPGTPVTPIDPGTPSIPSPPFAFDPNSPPFTCNYWRTHPGLIWRLFGWWGTVGGAFGVASLPGLGSSTNLLQALSNTRPDGLGALYREGTAALLNSMVHRGFPYTTRQVRDRFAAALSSNKAAAAQAKLFKQANEGRTKPRA</sequence>
<dbReference type="PANTHER" id="PTHR33210">
    <property type="entry name" value="PROTODERMAL FACTOR 1"/>
    <property type="match status" value="1"/>
</dbReference>
<evidence type="ECO:0000256" key="1">
    <source>
        <dbReference type="SAM" id="MobiDB-lite"/>
    </source>
</evidence>
<gene>
    <name evidence="3" type="ORF">FPE_LOCUS4622</name>
</gene>
<evidence type="ECO:0008006" key="5">
    <source>
        <dbReference type="Google" id="ProtNLM"/>
    </source>
</evidence>
<accession>A0AAD1YYL2</accession>
<evidence type="ECO:0000313" key="4">
    <source>
        <dbReference type="Proteomes" id="UP000834106"/>
    </source>
</evidence>
<feature type="chain" id="PRO_5042072301" description="Protodermal factor 1" evidence="2">
    <location>
        <begin position="23"/>
        <end position="276"/>
    </location>
</feature>
<evidence type="ECO:0000256" key="2">
    <source>
        <dbReference type="SAM" id="SignalP"/>
    </source>
</evidence>
<name>A0AAD1YYL2_9LAMI</name>
<feature type="compositionally biased region" description="Low complexity" evidence="1">
    <location>
        <begin position="81"/>
        <end position="95"/>
    </location>
</feature>
<keyword evidence="2" id="KW-0732">Signal</keyword>
<feature type="region of interest" description="Disordered" evidence="1">
    <location>
        <begin position="39"/>
        <end position="146"/>
    </location>
</feature>
<feature type="signal peptide" evidence="2">
    <location>
        <begin position="1"/>
        <end position="22"/>
    </location>
</feature>
<proteinExistence type="predicted"/>
<dbReference type="InterPro" id="IPR039923">
    <property type="entry name" value="Protodermal_1"/>
</dbReference>
<feature type="compositionally biased region" description="Low complexity" evidence="1">
    <location>
        <begin position="40"/>
        <end position="54"/>
    </location>
</feature>
<dbReference type="Proteomes" id="UP000834106">
    <property type="component" value="Chromosome 2"/>
</dbReference>
<protein>
    <recommendedName>
        <fullName evidence="5">Protodermal factor 1</fullName>
    </recommendedName>
</protein>
<evidence type="ECO:0000313" key="3">
    <source>
        <dbReference type="EMBL" id="CAI9757192.1"/>
    </source>
</evidence>